<dbReference type="PROSITE" id="PS51371">
    <property type="entry name" value="CBS"/>
    <property type="match status" value="2"/>
</dbReference>
<sequence length="146" mass="15377">MTTMAALLKRKPAALISVSPDTKIRDVVVVLAEKRIGAVVVQSSDNDLLGILSERDVVRSLAANGTGTVDMLASQLMTRAPTTATPATSIFEAETLMTEGRFRHLPIVDGGKLIGVVSIGDVVAGLMDEQAQEVRSLRDYVTGGAV</sequence>
<dbReference type="RefSeq" id="WP_029312920.1">
    <property type="nucleotide sequence ID" value="NZ_FTNE01000002.1"/>
</dbReference>
<dbReference type="SUPFAM" id="SSF54631">
    <property type="entry name" value="CBS-domain pair"/>
    <property type="match status" value="1"/>
</dbReference>
<dbReference type="SMART" id="SM00116">
    <property type="entry name" value="CBS"/>
    <property type="match status" value="2"/>
</dbReference>
<dbReference type="InterPro" id="IPR000644">
    <property type="entry name" value="CBS_dom"/>
</dbReference>
<organism evidence="4 5">
    <name type="scientific">Acidiphilium rubrum</name>
    <dbReference type="NCBI Taxonomy" id="526"/>
    <lineage>
        <taxon>Bacteria</taxon>
        <taxon>Pseudomonadati</taxon>
        <taxon>Pseudomonadota</taxon>
        <taxon>Alphaproteobacteria</taxon>
        <taxon>Acetobacterales</taxon>
        <taxon>Acidocellaceae</taxon>
        <taxon>Acidiphilium</taxon>
    </lineage>
</organism>
<proteinExistence type="predicted"/>
<dbReference type="InterPro" id="IPR046342">
    <property type="entry name" value="CBS_dom_sf"/>
</dbReference>
<dbReference type="OrthoDB" id="9807125at2"/>
<dbReference type="PANTHER" id="PTHR43080">
    <property type="entry name" value="CBS DOMAIN-CONTAINING PROTEIN CBSX3, MITOCHONDRIAL"/>
    <property type="match status" value="1"/>
</dbReference>
<dbReference type="InterPro" id="IPR051257">
    <property type="entry name" value="Diverse_CBS-Domain"/>
</dbReference>
<dbReference type="AlphaFoldDB" id="A0A8G2FBZ6"/>
<comment type="caution">
    <text evidence="4">The sequence shown here is derived from an EMBL/GenBank/DDBJ whole genome shotgun (WGS) entry which is preliminary data.</text>
</comment>
<dbReference type="Proteomes" id="UP000186308">
    <property type="component" value="Unassembled WGS sequence"/>
</dbReference>
<dbReference type="Gene3D" id="3.10.580.10">
    <property type="entry name" value="CBS-domain"/>
    <property type="match status" value="1"/>
</dbReference>
<feature type="domain" description="CBS" evidence="3">
    <location>
        <begin position="77"/>
        <end position="133"/>
    </location>
</feature>
<accession>A0A8G2FBZ6</accession>
<dbReference type="Pfam" id="PF00571">
    <property type="entry name" value="CBS"/>
    <property type="match status" value="2"/>
</dbReference>
<dbReference type="CDD" id="cd04623">
    <property type="entry name" value="CBS_pair_bac_euk"/>
    <property type="match status" value="1"/>
</dbReference>
<name>A0A8G2FBZ6_ACIRU</name>
<evidence type="ECO:0000256" key="1">
    <source>
        <dbReference type="ARBA" id="ARBA00023122"/>
    </source>
</evidence>
<evidence type="ECO:0000256" key="2">
    <source>
        <dbReference type="PROSITE-ProRule" id="PRU00703"/>
    </source>
</evidence>
<keyword evidence="1 2" id="KW-0129">CBS domain</keyword>
<gene>
    <name evidence="4" type="ORF">SAMN05421828_10224</name>
</gene>
<dbReference type="PANTHER" id="PTHR43080:SF2">
    <property type="entry name" value="CBS DOMAIN-CONTAINING PROTEIN"/>
    <property type="match status" value="1"/>
</dbReference>
<reference evidence="4 5" key="1">
    <citation type="submission" date="2017-01" db="EMBL/GenBank/DDBJ databases">
        <authorList>
            <person name="Varghese N."/>
            <person name="Submissions S."/>
        </authorList>
    </citation>
    <scope>NUCLEOTIDE SEQUENCE [LARGE SCALE GENOMIC DNA]</scope>
    <source>
        <strain evidence="4 5">ATCC 35905</strain>
    </source>
</reference>
<dbReference type="InterPro" id="IPR044725">
    <property type="entry name" value="CBSX3_CBS_dom"/>
</dbReference>
<evidence type="ECO:0000313" key="5">
    <source>
        <dbReference type="Proteomes" id="UP000186308"/>
    </source>
</evidence>
<dbReference type="EMBL" id="FTNE01000002">
    <property type="protein sequence ID" value="SIQ15144.1"/>
    <property type="molecule type" value="Genomic_DNA"/>
</dbReference>
<protein>
    <submittedName>
        <fullName evidence="4">CBS domain-containing protein</fullName>
    </submittedName>
</protein>
<feature type="domain" description="CBS" evidence="3">
    <location>
        <begin position="10"/>
        <end position="69"/>
    </location>
</feature>
<evidence type="ECO:0000313" key="4">
    <source>
        <dbReference type="EMBL" id="SIQ15144.1"/>
    </source>
</evidence>
<keyword evidence="5" id="KW-1185">Reference proteome</keyword>
<evidence type="ECO:0000259" key="3">
    <source>
        <dbReference type="PROSITE" id="PS51371"/>
    </source>
</evidence>